<feature type="transmembrane region" description="Helical" evidence="8">
    <location>
        <begin position="181"/>
        <end position="202"/>
    </location>
</feature>
<feature type="transmembrane region" description="Helical" evidence="8">
    <location>
        <begin position="58"/>
        <end position="78"/>
    </location>
</feature>
<evidence type="ECO:0000256" key="7">
    <source>
        <dbReference type="ARBA" id="ARBA00023136"/>
    </source>
</evidence>
<dbReference type="InterPro" id="IPR020846">
    <property type="entry name" value="MFS_dom"/>
</dbReference>
<gene>
    <name evidence="10" type="ORF">ACFSNC_03080</name>
</gene>
<evidence type="ECO:0000313" key="10">
    <source>
        <dbReference type="EMBL" id="MFD2139372.1"/>
    </source>
</evidence>
<dbReference type="PROSITE" id="PS50850">
    <property type="entry name" value="MFS"/>
    <property type="match status" value="1"/>
</dbReference>
<evidence type="ECO:0000256" key="5">
    <source>
        <dbReference type="ARBA" id="ARBA00022692"/>
    </source>
</evidence>
<comment type="similarity">
    <text evidence="2">Belongs to the major facilitator superfamily.</text>
</comment>
<dbReference type="PANTHER" id="PTHR43271:SF1">
    <property type="entry name" value="INNER MEMBRANE TRANSPORT PROTEIN YNFM"/>
    <property type="match status" value="1"/>
</dbReference>
<reference evidence="11" key="1">
    <citation type="journal article" date="2019" name="Int. J. Syst. Evol. Microbiol.">
        <title>The Global Catalogue of Microorganisms (GCM) 10K type strain sequencing project: providing services to taxonomists for standard genome sequencing and annotation.</title>
        <authorList>
            <consortium name="The Broad Institute Genomics Platform"/>
            <consortium name="The Broad Institute Genome Sequencing Center for Infectious Disease"/>
            <person name="Wu L."/>
            <person name="Ma J."/>
        </authorList>
    </citation>
    <scope>NUCLEOTIDE SEQUENCE [LARGE SCALE GENOMIC DNA]</scope>
    <source>
        <strain evidence="11">CCM 7435</strain>
    </source>
</reference>
<feature type="transmembrane region" description="Helical" evidence="8">
    <location>
        <begin position="295"/>
        <end position="314"/>
    </location>
</feature>
<dbReference type="InterPro" id="IPR036259">
    <property type="entry name" value="MFS_trans_sf"/>
</dbReference>
<evidence type="ECO:0000256" key="4">
    <source>
        <dbReference type="ARBA" id="ARBA00022475"/>
    </source>
</evidence>
<dbReference type="CDD" id="cd17324">
    <property type="entry name" value="MFS_NepI_like"/>
    <property type="match status" value="1"/>
</dbReference>
<protein>
    <submittedName>
        <fullName evidence="10">MFS transporter</fullName>
    </submittedName>
</protein>
<feature type="transmembrane region" description="Helical" evidence="8">
    <location>
        <begin position="90"/>
        <end position="110"/>
    </location>
</feature>
<feature type="domain" description="Major facilitator superfamily (MFS) profile" evidence="9">
    <location>
        <begin position="52"/>
        <end position="436"/>
    </location>
</feature>
<evidence type="ECO:0000256" key="8">
    <source>
        <dbReference type="SAM" id="Phobius"/>
    </source>
</evidence>
<evidence type="ECO:0000256" key="2">
    <source>
        <dbReference type="ARBA" id="ARBA00008335"/>
    </source>
</evidence>
<dbReference type="Gene3D" id="1.20.1250.20">
    <property type="entry name" value="MFS general substrate transporter like domains"/>
    <property type="match status" value="1"/>
</dbReference>
<feature type="transmembrane region" description="Helical" evidence="8">
    <location>
        <begin position="122"/>
        <end position="141"/>
    </location>
</feature>
<comment type="subcellular location">
    <subcellularLocation>
        <location evidence="1">Cell membrane</location>
        <topology evidence="1">Multi-pass membrane protein</topology>
    </subcellularLocation>
</comment>
<name>A0ABW4YSS5_9HYPH</name>
<evidence type="ECO:0000256" key="6">
    <source>
        <dbReference type="ARBA" id="ARBA00022989"/>
    </source>
</evidence>
<evidence type="ECO:0000259" key="9">
    <source>
        <dbReference type="PROSITE" id="PS50850"/>
    </source>
</evidence>
<feature type="transmembrane region" description="Helical" evidence="8">
    <location>
        <begin position="263"/>
        <end position="283"/>
    </location>
</feature>
<dbReference type="PANTHER" id="PTHR43271">
    <property type="entry name" value="BLL2771 PROTEIN"/>
    <property type="match status" value="1"/>
</dbReference>
<accession>A0ABW4YSS5</accession>
<dbReference type="RefSeq" id="WP_213352248.1">
    <property type="nucleotide sequence ID" value="NZ_JAHBGB010000019.1"/>
</dbReference>
<feature type="transmembrane region" description="Helical" evidence="8">
    <location>
        <begin position="384"/>
        <end position="404"/>
    </location>
</feature>
<feature type="transmembrane region" description="Helical" evidence="8">
    <location>
        <begin position="326"/>
        <end position="349"/>
    </location>
</feature>
<keyword evidence="6 8" id="KW-1133">Transmembrane helix</keyword>
<dbReference type="EMBL" id="JBHUHD010000001">
    <property type="protein sequence ID" value="MFD2139372.1"/>
    <property type="molecule type" value="Genomic_DNA"/>
</dbReference>
<evidence type="ECO:0000313" key="11">
    <source>
        <dbReference type="Proteomes" id="UP001597299"/>
    </source>
</evidence>
<proteinExistence type="inferred from homology"/>
<keyword evidence="11" id="KW-1185">Reference proteome</keyword>
<keyword evidence="5 8" id="KW-0812">Transmembrane</keyword>
<dbReference type="Pfam" id="PF07690">
    <property type="entry name" value="MFS_1"/>
    <property type="match status" value="2"/>
</dbReference>
<feature type="transmembrane region" description="Helical" evidence="8">
    <location>
        <begin position="355"/>
        <end position="377"/>
    </location>
</feature>
<comment type="caution">
    <text evidence="10">The sequence shown here is derived from an EMBL/GenBank/DDBJ whole genome shotgun (WGS) entry which is preliminary data.</text>
</comment>
<feature type="transmembrane region" description="Helical" evidence="8">
    <location>
        <begin position="208"/>
        <end position="230"/>
    </location>
</feature>
<sequence>MSPPAAAAAPVLLDRAPSASDAAASPALRAAPDLVVPEIGAAPAFIERGTADYRRAGLALFLAGFASFSLIYCVQPLLPDFARSFALSPAQSSLALSLTTGLLAVSIVLAGAFSQVLGRRGLIFGSMALAAVFNLAAAFSPSWHTLLLARALEGFVLGGVPAVAMAYLAEEIHPRHLGKAMGLYIGGTAFGAMMGRVGMGLTTEFASWRVALGVLGALCVASAIGFLLLLPRSRNFEPQRGLGLGFHLAAWGGHLRNRALLRVYAIGFVLTSIFVTLFNYATFRLSGAPYGLSPSAVSMLFLAFGFGIVSSSLAGSLADRFGRRPLLVAGFLIMLAGVLLTLSASLVAIAGGVALVATGFFIGHSVASSSVGPLAGLSKGHAASLYLLFYYIGSSVTGSMGGWFWEHGGWTSIVALTGGLAGLGALLSLAGRAGETRLAAAR</sequence>
<evidence type="ECO:0000256" key="1">
    <source>
        <dbReference type="ARBA" id="ARBA00004651"/>
    </source>
</evidence>
<keyword evidence="7 8" id="KW-0472">Membrane</keyword>
<feature type="transmembrane region" description="Helical" evidence="8">
    <location>
        <begin position="410"/>
        <end position="430"/>
    </location>
</feature>
<keyword evidence="4" id="KW-1003">Cell membrane</keyword>
<dbReference type="InterPro" id="IPR011701">
    <property type="entry name" value="MFS"/>
</dbReference>
<dbReference type="SUPFAM" id="SSF103473">
    <property type="entry name" value="MFS general substrate transporter"/>
    <property type="match status" value="1"/>
</dbReference>
<dbReference type="Proteomes" id="UP001597299">
    <property type="component" value="Unassembled WGS sequence"/>
</dbReference>
<evidence type="ECO:0000256" key="3">
    <source>
        <dbReference type="ARBA" id="ARBA00022448"/>
    </source>
</evidence>
<feature type="transmembrane region" description="Helical" evidence="8">
    <location>
        <begin position="147"/>
        <end position="169"/>
    </location>
</feature>
<keyword evidence="3" id="KW-0813">Transport</keyword>
<organism evidence="10 11">
    <name type="scientific">Ancylobacter oerskovii</name>
    <dbReference type="NCBI Taxonomy" id="459519"/>
    <lineage>
        <taxon>Bacteria</taxon>
        <taxon>Pseudomonadati</taxon>
        <taxon>Pseudomonadota</taxon>
        <taxon>Alphaproteobacteria</taxon>
        <taxon>Hyphomicrobiales</taxon>
        <taxon>Xanthobacteraceae</taxon>
        <taxon>Ancylobacter</taxon>
    </lineage>
</organism>